<dbReference type="RefSeq" id="WP_380701391.1">
    <property type="nucleotide sequence ID" value="NZ_JBHSAP010000004.1"/>
</dbReference>
<dbReference type="InterPro" id="IPR029039">
    <property type="entry name" value="Flavoprotein-like_sf"/>
</dbReference>
<sequence>MAKVLVITANPKTAEQSYSLSVTKAFLETYRQENPQDEIIELDLYQADIPYIDPDVFSGWGKLQQGTAFHELSADEQFKVKAIDQLTDQFVAADKYVLVTPMWNFSVPPKMKAYIDTICIAGKTFRYTPEGPVGLLTGKRAVHIQARGGVYSEGPAKELEFGDRYIRTILNFVGVSDVESIIVEGMNQMPDQAEEIKAKAMKRAEEVARNFAGSQVTL</sequence>
<evidence type="ECO:0000313" key="9">
    <source>
        <dbReference type="Proteomes" id="UP001595843"/>
    </source>
</evidence>
<evidence type="ECO:0000259" key="7">
    <source>
        <dbReference type="Pfam" id="PF02525"/>
    </source>
</evidence>
<organism evidence="8 9">
    <name type="scientific">Salinithrix halophila</name>
    <dbReference type="NCBI Taxonomy" id="1485204"/>
    <lineage>
        <taxon>Bacteria</taxon>
        <taxon>Bacillati</taxon>
        <taxon>Bacillota</taxon>
        <taxon>Bacilli</taxon>
        <taxon>Bacillales</taxon>
        <taxon>Thermoactinomycetaceae</taxon>
        <taxon>Salinithrix</taxon>
    </lineage>
</organism>
<reference evidence="9" key="1">
    <citation type="journal article" date="2019" name="Int. J. Syst. Evol. Microbiol.">
        <title>The Global Catalogue of Microorganisms (GCM) 10K type strain sequencing project: providing services to taxonomists for standard genome sequencing and annotation.</title>
        <authorList>
            <consortium name="The Broad Institute Genomics Platform"/>
            <consortium name="The Broad Institute Genome Sequencing Center for Infectious Disease"/>
            <person name="Wu L."/>
            <person name="Ma J."/>
        </authorList>
    </citation>
    <scope>NUCLEOTIDE SEQUENCE [LARGE SCALE GENOMIC DNA]</scope>
    <source>
        <strain evidence="9">IBRC-M 10813</strain>
    </source>
</reference>
<dbReference type="EC" id="1.7.1.17" evidence="6"/>
<comment type="similarity">
    <text evidence="6">Belongs to the azoreductase type 1 family.</text>
</comment>
<dbReference type="Proteomes" id="UP001595843">
    <property type="component" value="Unassembled WGS sequence"/>
</dbReference>
<comment type="function">
    <text evidence="6">Quinone reductase that provides resistance to thiol-specific stress caused by electrophilic quinones.</text>
</comment>
<dbReference type="EMBL" id="JBHSAP010000004">
    <property type="protein sequence ID" value="MFC4075458.1"/>
    <property type="molecule type" value="Genomic_DNA"/>
</dbReference>
<evidence type="ECO:0000256" key="1">
    <source>
        <dbReference type="ARBA" id="ARBA00022630"/>
    </source>
</evidence>
<evidence type="ECO:0000256" key="5">
    <source>
        <dbReference type="ARBA" id="ARBA00048542"/>
    </source>
</evidence>
<keyword evidence="1 6" id="KW-0285">Flavoprotein</keyword>
<protein>
    <recommendedName>
        <fullName evidence="6">FMN dependent NADH:quinone oxidoreductase</fullName>
        <ecNumber evidence="6">1.6.5.-</ecNumber>
    </recommendedName>
    <alternativeName>
        <fullName evidence="6">Azo-dye reductase</fullName>
    </alternativeName>
    <alternativeName>
        <fullName evidence="6">FMN-dependent NADH-azo compound oxidoreductase</fullName>
    </alternativeName>
    <alternativeName>
        <fullName evidence="6">FMN-dependent NADH-azoreductase</fullName>
        <ecNumber evidence="6">1.7.1.17</ecNumber>
    </alternativeName>
</protein>
<evidence type="ECO:0000256" key="4">
    <source>
        <dbReference type="ARBA" id="ARBA00023027"/>
    </source>
</evidence>
<dbReference type="Gene3D" id="3.40.50.360">
    <property type="match status" value="1"/>
</dbReference>
<evidence type="ECO:0000313" key="8">
    <source>
        <dbReference type="EMBL" id="MFC4075458.1"/>
    </source>
</evidence>
<feature type="domain" description="Flavodoxin-like fold" evidence="7">
    <location>
        <begin position="3"/>
        <end position="206"/>
    </location>
</feature>
<proteinExistence type="inferred from homology"/>
<evidence type="ECO:0000256" key="6">
    <source>
        <dbReference type="HAMAP-Rule" id="MF_01216"/>
    </source>
</evidence>
<comment type="function">
    <text evidence="6">Also exhibits azoreductase activity. Catalyzes the reductive cleavage of the azo bond in aromatic azo compounds to the corresponding amines.</text>
</comment>
<dbReference type="SUPFAM" id="SSF52218">
    <property type="entry name" value="Flavoproteins"/>
    <property type="match status" value="1"/>
</dbReference>
<accession>A0ABV8JDS1</accession>
<dbReference type="HAMAP" id="MF_01216">
    <property type="entry name" value="Azoreductase_type1"/>
    <property type="match status" value="1"/>
</dbReference>
<keyword evidence="3 6" id="KW-0560">Oxidoreductase</keyword>
<dbReference type="InterPro" id="IPR003680">
    <property type="entry name" value="Flavodoxin_fold"/>
</dbReference>
<dbReference type="Pfam" id="PF02525">
    <property type="entry name" value="Flavodoxin_2"/>
    <property type="match status" value="1"/>
</dbReference>
<dbReference type="InterPro" id="IPR050104">
    <property type="entry name" value="FMN-dep_NADH:Q_OxRdtase_AzoR1"/>
</dbReference>
<comment type="caution">
    <text evidence="6">Lacks conserved residue(s) required for the propagation of feature annotation.</text>
</comment>
<comment type="catalytic activity">
    <reaction evidence="6">
        <text>2 a quinone + NADH + H(+) = 2 a 1,4-benzosemiquinone + NAD(+)</text>
        <dbReference type="Rhea" id="RHEA:65952"/>
        <dbReference type="ChEBI" id="CHEBI:15378"/>
        <dbReference type="ChEBI" id="CHEBI:57540"/>
        <dbReference type="ChEBI" id="CHEBI:57945"/>
        <dbReference type="ChEBI" id="CHEBI:132124"/>
        <dbReference type="ChEBI" id="CHEBI:134225"/>
    </reaction>
</comment>
<comment type="cofactor">
    <cofactor evidence="6">
        <name>FMN</name>
        <dbReference type="ChEBI" id="CHEBI:58210"/>
    </cofactor>
    <text evidence="6">Binds 1 FMN per subunit.</text>
</comment>
<keyword evidence="4 6" id="KW-0520">NAD</keyword>
<evidence type="ECO:0000256" key="2">
    <source>
        <dbReference type="ARBA" id="ARBA00022643"/>
    </source>
</evidence>
<keyword evidence="9" id="KW-1185">Reference proteome</keyword>
<dbReference type="PANTHER" id="PTHR43741">
    <property type="entry name" value="FMN-DEPENDENT NADH-AZOREDUCTASE 1"/>
    <property type="match status" value="1"/>
</dbReference>
<comment type="caution">
    <text evidence="8">The sequence shown here is derived from an EMBL/GenBank/DDBJ whole genome shotgun (WGS) entry which is preliminary data.</text>
</comment>
<keyword evidence="2 6" id="KW-0288">FMN</keyword>
<comment type="subunit">
    <text evidence="6">Homodimer.</text>
</comment>
<feature type="binding site" evidence="6">
    <location>
        <begin position="17"/>
        <end position="19"/>
    </location>
    <ligand>
        <name>FMN</name>
        <dbReference type="ChEBI" id="CHEBI:58210"/>
    </ligand>
</feature>
<dbReference type="PANTHER" id="PTHR43741:SF7">
    <property type="entry name" value="FMN-DEPENDENT NADH:QUINONE OXIDOREDUCTASE"/>
    <property type="match status" value="1"/>
</dbReference>
<evidence type="ECO:0000256" key="3">
    <source>
        <dbReference type="ARBA" id="ARBA00023002"/>
    </source>
</evidence>
<gene>
    <name evidence="6" type="primary">azoR</name>
    <name evidence="8" type="ORF">ACFOUO_01380</name>
</gene>
<dbReference type="InterPro" id="IPR023048">
    <property type="entry name" value="NADH:quinone_OxRdtase_FMN_depd"/>
</dbReference>
<comment type="catalytic activity">
    <reaction evidence="5">
        <text>N,N-dimethyl-1,4-phenylenediamine + anthranilate + 2 NAD(+) = 2-(4-dimethylaminophenyl)diazenylbenzoate + 2 NADH + 2 H(+)</text>
        <dbReference type="Rhea" id="RHEA:55872"/>
        <dbReference type="ChEBI" id="CHEBI:15378"/>
        <dbReference type="ChEBI" id="CHEBI:15783"/>
        <dbReference type="ChEBI" id="CHEBI:16567"/>
        <dbReference type="ChEBI" id="CHEBI:57540"/>
        <dbReference type="ChEBI" id="CHEBI:57945"/>
        <dbReference type="ChEBI" id="CHEBI:71579"/>
        <dbReference type="EC" id="1.7.1.17"/>
    </reaction>
    <physiologicalReaction direction="right-to-left" evidence="5">
        <dbReference type="Rhea" id="RHEA:55874"/>
    </physiologicalReaction>
</comment>
<dbReference type="EC" id="1.6.5.-" evidence="6"/>
<feature type="binding site" evidence="6">
    <location>
        <begin position="102"/>
        <end position="105"/>
    </location>
    <ligand>
        <name>FMN</name>
        <dbReference type="ChEBI" id="CHEBI:58210"/>
    </ligand>
</feature>
<dbReference type="NCBIfam" id="NF010075">
    <property type="entry name" value="PRK13556.1"/>
    <property type="match status" value="1"/>
</dbReference>
<name>A0ABV8JDS1_9BACL</name>